<dbReference type="Proteomes" id="UP000537522">
    <property type="component" value="Unassembled WGS sequence"/>
</dbReference>
<proteinExistence type="predicted"/>
<dbReference type="InterPro" id="IPR013783">
    <property type="entry name" value="Ig-like_fold"/>
</dbReference>
<feature type="domain" description="Ig-like" evidence="4">
    <location>
        <begin position="2"/>
        <end position="83"/>
    </location>
</feature>
<evidence type="ECO:0000256" key="1">
    <source>
        <dbReference type="ARBA" id="ARBA00022729"/>
    </source>
</evidence>
<sequence length="158" mass="17385">RPSLSLHPSKGVALGDNVTLQCHLPWPALWVLLYQDGHEGPFAYKHEVQDAAEFSFRRTDRGHAGTYRCQYQVSGQPEMSELSDPVELVVTDQTFPRPGTSLRPKGRVGTGTNVTIQCWTSYDATFLLHKGGCSAPTRSQVTDRGDLATFTLPEVTPA</sequence>
<dbReference type="PANTHER" id="PTHR11738">
    <property type="entry name" value="MHC CLASS I NK CELL RECEPTOR"/>
    <property type="match status" value="1"/>
</dbReference>
<dbReference type="InterPro" id="IPR050412">
    <property type="entry name" value="Ig-like_Receptors_ImmuneReg"/>
</dbReference>
<dbReference type="PANTHER" id="PTHR11738:SF186">
    <property type="entry name" value="OSTEOCLAST-ASSOCIATED IMMUNOGLOBULIN-LIKE RECEPTOR"/>
    <property type="match status" value="1"/>
</dbReference>
<gene>
    <name evidence="5" type="primary">Oscar</name>
    <name evidence="5" type="ORF">CHATOR_R09966</name>
</gene>
<reference evidence="5 6" key="1">
    <citation type="submission" date="2019-09" db="EMBL/GenBank/DDBJ databases">
        <title>Bird 10,000 Genomes (B10K) Project - Family phase.</title>
        <authorList>
            <person name="Zhang G."/>
        </authorList>
    </citation>
    <scope>NUCLEOTIDE SEQUENCE [LARGE SCALE GENOMIC DNA]</scope>
    <source>
        <strain evidence="5">B10K-DU-011-36</strain>
        <tissue evidence="5">Muscle</tissue>
    </source>
</reference>
<dbReference type="EMBL" id="VXAL01020561">
    <property type="protein sequence ID" value="NXK56902.1"/>
    <property type="molecule type" value="Genomic_DNA"/>
</dbReference>
<evidence type="ECO:0000256" key="3">
    <source>
        <dbReference type="ARBA" id="ARBA00023319"/>
    </source>
</evidence>
<evidence type="ECO:0000259" key="4">
    <source>
        <dbReference type="PROSITE" id="PS50835"/>
    </source>
</evidence>
<evidence type="ECO:0000313" key="6">
    <source>
        <dbReference type="Proteomes" id="UP000537522"/>
    </source>
</evidence>
<dbReference type="AlphaFoldDB" id="A0A7L0KMG1"/>
<dbReference type="FunFam" id="2.60.40.10:FF:000049">
    <property type="entry name" value="Leukocyte immunoglobulin-like receptor subfamily B member 1"/>
    <property type="match status" value="1"/>
</dbReference>
<dbReference type="PROSITE" id="PS50835">
    <property type="entry name" value="IG_LIKE"/>
    <property type="match status" value="1"/>
</dbReference>
<dbReference type="InterPro" id="IPR036179">
    <property type="entry name" value="Ig-like_dom_sf"/>
</dbReference>
<keyword evidence="3" id="KW-0393">Immunoglobulin domain</keyword>
<dbReference type="Pfam" id="PF13895">
    <property type="entry name" value="Ig_2"/>
    <property type="match status" value="1"/>
</dbReference>
<dbReference type="GO" id="GO:0002764">
    <property type="term" value="P:immune response-regulating signaling pathway"/>
    <property type="evidence" value="ECO:0007669"/>
    <property type="project" value="TreeGrafter"/>
</dbReference>
<dbReference type="Gene3D" id="2.60.40.10">
    <property type="entry name" value="Immunoglobulins"/>
    <property type="match status" value="2"/>
</dbReference>
<evidence type="ECO:0000256" key="2">
    <source>
        <dbReference type="ARBA" id="ARBA00023157"/>
    </source>
</evidence>
<keyword evidence="6" id="KW-1185">Reference proteome</keyword>
<feature type="non-terminal residue" evidence="5">
    <location>
        <position position="1"/>
    </location>
</feature>
<protein>
    <submittedName>
        <fullName evidence="5">OSCAR protein</fullName>
    </submittedName>
</protein>
<name>A0A7L0KMG1_CHATO</name>
<dbReference type="InterPro" id="IPR003599">
    <property type="entry name" value="Ig_sub"/>
</dbReference>
<dbReference type="SMART" id="SM00409">
    <property type="entry name" value="IG"/>
    <property type="match status" value="1"/>
</dbReference>
<dbReference type="SUPFAM" id="SSF48726">
    <property type="entry name" value="Immunoglobulin"/>
    <property type="match status" value="2"/>
</dbReference>
<keyword evidence="2" id="KW-1015">Disulfide bond</keyword>
<feature type="non-terminal residue" evidence="5">
    <location>
        <position position="158"/>
    </location>
</feature>
<evidence type="ECO:0000313" key="5">
    <source>
        <dbReference type="EMBL" id="NXK56902.1"/>
    </source>
</evidence>
<dbReference type="InterPro" id="IPR007110">
    <property type="entry name" value="Ig-like_dom"/>
</dbReference>
<accession>A0A7L0KMG1</accession>
<comment type="caution">
    <text evidence="5">The sequence shown here is derived from an EMBL/GenBank/DDBJ whole genome shotgun (WGS) entry which is preliminary data.</text>
</comment>
<organism evidence="5 6">
    <name type="scientific">Chauna torquata</name>
    <name type="common">Southern screamer</name>
    <dbReference type="NCBI Taxonomy" id="30388"/>
    <lineage>
        <taxon>Eukaryota</taxon>
        <taxon>Metazoa</taxon>
        <taxon>Chordata</taxon>
        <taxon>Craniata</taxon>
        <taxon>Vertebrata</taxon>
        <taxon>Euteleostomi</taxon>
        <taxon>Archelosauria</taxon>
        <taxon>Archosauria</taxon>
        <taxon>Dinosauria</taxon>
        <taxon>Saurischia</taxon>
        <taxon>Theropoda</taxon>
        <taxon>Coelurosauria</taxon>
        <taxon>Aves</taxon>
        <taxon>Neognathae</taxon>
        <taxon>Galloanserae</taxon>
        <taxon>Anseriformes</taxon>
        <taxon>Anhimidae</taxon>
        <taxon>Chauna</taxon>
    </lineage>
</organism>
<keyword evidence="1" id="KW-0732">Signal</keyword>